<feature type="transmembrane region" description="Helical" evidence="2">
    <location>
        <begin position="48"/>
        <end position="69"/>
    </location>
</feature>
<proteinExistence type="predicted"/>
<feature type="transmembrane region" description="Helical" evidence="2">
    <location>
        <begin position="6"/>
        <end position="27"/>
    </location>
</feature>
<evidence type="ECO:0000313" key="3">
    <source>
        <dbReference type="EMBL" id="GAA3994136.1"/>
    </source>
</evidence>
<feature type="region of interest" description="Disordered" evidence="1">
    <location>
        <begin position="119"/>
        <end position="145"/>
    </location>
</feature>
<evidence type="ECO:0000256" key="1">
    <source>
        <dbReference type="SAM" id="MobiDB-lite"/>
    </source>
</evidence>
<organism evidence="3 4">
    <name type="scientific">Allokutzneria multivorans</name>
    <dbReference type="NCBI Taxonomy" id="1142134"/>
    <lineage>
        <taxon>Bacteria</taxon>
        <taxon>Bacillati</taxon>
        <taxon>Actinomycetota</taxon>
        <taxon>Actinomycetes</taxon>
        <taxon>Pseudonocardiales</taxon>
        <taxon>Pseudonocardiaceae</taxon>
        <taxon>Allokutzneria</taxon>
    </lineage>
</organism>
<feature type="compositionally biased region" description="Polar residues" evidence="1">
    <location>
        <begin position="132"/>
        <end position="145"/>
    </location>
</feature>
<dbReference type="Proteomes" id="UP001501747">
    <property type="component" value="Unassembled WGS sequence"/>
</dbReference>
<keyword evidence="4" id="KW-1185">Reference proteome</keyword>
<keyword evidence="2" id="KW-0812">Transmembrane</keyword>
<evidence type="ECO:0000256" key="2">
    <source>
        <dbReference type="SAM" id="Phobius"/>
    </source>
</evidence>
<protein>
    <recommendedName>
        <fullName evidence="5">Integral membrane protein</fullName>
    </recommendedName>
</protein>
<gene>
    <name evidence="3" type="ORF">GCM10022247_12140</name>
</gene>
<feature type="transmembrane region" description="Helical" evidence="2">
    <location>
        <begin position="81"/>
        <end position="102"/>
    </location>
</feature>
<dbReference type="EMBL" id="BAABAL010000005">
    <property type="protein sequence ID" value="GAA3994136.1"/>
    <property type="molecule type" value="Genomic_DNA"/>
</dbReference>
<reference evidence="4" key="1">
    <citation type="journal article" date="2019" name="Int. J. Syst. Evol. Microbiol.">
        <title>The Global Catalogue of Microorganisms (GCM) 10K type strain sequencing project: providing services to taxonomists for standard genome sequencing and annotation.</title>
        <authorList>
            <consortium name="The Broad Institute Genomics Platform"/>
            <consortium name="The Broad Institute Genome Sequencing Center for Infectious Disease"/>
            <person name="Wu L."/>
            <person name="Ma J."/>
        </authorList>
    </citation>
    <scope>NUCLEOTIDE SEQUENCE [LARGE SCALE GENOMIC DNA]</scope>
    <source>
        <strain evidence="4">JCM 17342</strain>
    </source>
</reference>
<keyword evidence="2" id="KW-0472">Membrane</keyword>
<dbReference type="RefSeq" id="WP_344871514.1">
    <property type="nucleotide sequence ID" value="NZ_BAABAL010000005.1"/>
</dbReference>
<accession>A0ABP7R8W2</accession>
<feature type="compositionally biased region" description="Basic and acidic residues" evidence="1">
    <location>
        <begin position="122"/>
        <end position="131"/>
    </location>
</feature>
<sequence length="145" mass="16032">MEENLNAYFAFLIVGAILVIADGQLIMRASRGYLRSAYADEKAANSMGRMIGVLFHIITLGLLMLLSTVNIPVEGAVQQVVTKLGIVLLLLGAAHAVALSVLRNMRERQSSQLLTQETNAQFEERRHDEHQQQPNVNPSMNANNF</sequence>
<comment type="caution">
    <text evidence="3">The sequence shown here is derived from an EMBL/GenBank/DDBJ whole genome shotgun (WGS) entry which is preliminary data.</text>
</comment>
<evidence type="ECO:0008006" key="5">
    <source>
        <dbReference type="Google" id="ProtNLM"/>
    </source>
</evidence>
<evidence type="ECO:0000313" key="4">
    <source>
        <dbReference type="Proteomes" id="UP001501747"/>
    </source>
</evidence>
<name>A0ABP7R8W2_9PSEU</name>
<keyword evidence="2" id="KW-1133">Transmembrane helix</keyword>